<evidence type="ECO:0000313" key="4">
    <source>
        <dbReference type="Proteomes" id="UP000286716"/>
    </source>
</evidence>
<protein>
    <submittedName>
        <fullName evidence="3">Uncharacterized protein</fullName>
    </submittedName>
</protein>
<accession>A0A428WUB3</accession>
<dbReference type="PROSITE" id="PS00455">
    <property type="entry name" value="AMP_BINDING"/>
    <property type="match status" value="1"/>
</dbReference>
<dbReference type="Pfam" id="PF00501">
    <property type="entry name" value="AMP-binding"/>
    <property type="match status" value="1"/>
</dbReference>
<evidence type="ECO:0000313" key="3">
    <source>
        <dbReference type="EMBL" id="RSM46655.1"/>
    </source>
</evidence>
<keyword evidence="4" id="KW-1185">Reference proteome</keyword>
<dbReference type="PANTHER" id="PTHR45398:SF1">
    <property type="entry name" value="ENZYME, PUTATIVE (JCVI)-RELATED"/>
    <property type="match status" value="1"/>
</dbReference>
<dbReference type="SUPFAM" id="SSF56801">
    <property type="entry name" value="Acetyl-CoA synthetase-like"/>
    <property type="match status" value="1"/>
</dbReference>
<evidence type="ECO:0000259" key="2">
    <source>
        <dbReference type="Pfam" id="PF13193"/>
    </source>
</evidence>
<comment type="caution">
    <text evidence="3">The sequence shown here is derived from an EMBL/GenBank/DDBJ whole genome shotgun (WGS) entry which is preliminary data.</text>
</comment>
<dbReference type="Proteomes" id="UP000286716">
    <property type="component" value="Unassembled WGS sequence"/>
</dbReference>
<proteinExistence type="predicted"/>
<reference evidence="3 4" key="1">
    <citation type="submission" date="2018-05" db="EMBL/GenBank/DDBJ databases">
        <title>Evolution of GPA BGCs.</title>
        <authorList>
            <person name="Waglechner N."/>
            <person name="Wright G.D."/>
        </authorList>
    </citation>
    <scope>NUCLEOTIDE SEQUENCE [LARGE SCALE GENOMIC DNA]</scope>
    <source>
        <strain evidence="3 4">DSM 5908</strain>
    </source>
</reference>
<dbReference type="AlphaFoldDB" id="A0A428WUB3"/>
<feature type="domain" description="AMP-dependent synthetase/ligase" evidence="1">
    <location>
        <begin position="120"/>
        <end position="330"/>
    </location>
</feature>
<dbReference type="PANTHER" id="PTHR45398">
    <property type="match status" value="1"/>
</dbReference>
<dbReference type="Gene3D" id="3.40.50.12780">
    <property type="entry name" value="N-terminal domain of ligase-like"/>
    <property type="match status" value="1"/>
</dbReference>
<dbReference type="InterPro" id="IPR020845">
    <property type="entry name" value="AMP-binding_CS"/>
</dbReference>
<dbReference type="OrthoDB" id="3802848at2"/>
<organism evidence="3 4">
    <name type="scientific">Amycolatopsis balhimycina DSM 5908</name>
    <dbReference type="NCBI Taxonomy" id="1081091"/>
    <lineage>
        <taxon>Bacteria</taxon>
        <taxon>Bacillati</taxon>
        <taxon>Actinomycetota</taxon>
        <taxon>Actinomycetes</taxon>
        <taxon>Pseudonocardiales</taxon>
        <taxon>Pseudonocardiaceae</taxon>
        <taxon>Amycolatopsis</taxon>
    </lineage>
</organism>
<dbReference type="RefSeq" id="WP_020645376.1">
    <property type="nucleotide sequence ID" value="NZ_QHHU01000012.1"/>
</dbReference>
<dbReference type="EMBL" id="QHHU01000012">
    <property type="protein sequence ID" value="RSM46655.1"/>
    <property type="molecule type" value="Genomic_DNA"/>
</dbReference>
<gene>
    <name evidence="3" type="ORF">DMA12_10460</name>
</gene>
<evidence type="ECO:0000259" key="1">
    <source>
        <dbReference type="Pfam" id="PF00501"/>
    </source>
</evidence>
<dbReference type="InterPro" id="IPR025110">
    <property type="entry name" value="AMP-bd_C"/>
</dbReference>
<name>A0A428WUB3_AMYBA</name>
<dbReference type="InterPro" id="IPR045851">
    <property type="entry name" value="AMP-bd_C_sf"/>
</dbReference>
<dbReference type="Gene3D" id="3.30.300.30">
    <property type="match status" value="1"/>
</dbReference>
<feature type="domain" description="AMP-binding enzyme C-terminal" evidence="2">
    <location>
        <begin position="379"/>
        <end position="455"/>
    </location>
</feature>
<sequence>MPSTSFLSRFSAWAGRTPSAPALSCADRTVSYAELTAMAAKFAPAVSHAGGTVCVPPRKTPETVALVLACLSGGKRILLPPAELGSDALVELCAQAGCSHLLGPDGDVVRLAGADARPVDEPGLLLTTSGTTGPAKTVVLDAAGVDRFLGWAADRFGIGPGTTTLSCVPLNFDLSLLDVWAALAAGACAGLAGPEAAADGSHLTGACRHAGVVQASPMHLRMLTESAKRPLPAVRHVISTGDTLPAGLVAGLAELFPGARLWNLYGSTETNDSFLHEVDPGEARARGAVPLGKPIPGVDAVIVDERGGRVTGAGRGELLVSTPFQARGYLDRGRGGLTPIGRPFRTGDLVERTADGLLFARGRRDDLVKVRGARTNLHEVQEVILRHSEVLDARVTATADPAAGHRIRASVRLRPRARLTGLQLRVYCRAKLPATAVPSTVEIVGHGITRTPNGKNPKEGILS</sequence>
<dbReference type="InterPro" id="IPR042099">
    <property type="entry name" value="ANL_N_sf"/>
</dbReference>
<dbReference type="InterPro" id="IPR000873">
    <property type="entry name" value="AMP-dep_synth/lig_dom"/>
</dbReference>
<dbReference type="Pfam" id="PF13193">
    <property type="entry name" value="AMP-binding_C"/>
    <property type="match status" value="1"/>
</dbReference>